<protein>
    <submittedName>
        <fullName evidence="1">Uncharacterized protein</fullName>
    </submittedName>
</protein>
<proteinExistence type="predicted"/>
<sequence>MTDKGMLKRKYAQNVYGPLHERTLRNGVIKKLIEVFMPDNTFVRRRYFSCLPPVVSRLQVADYELLIHVANVVSKEDIKVAVSVCIIK</sequence>
<organism evidence="1">
    <name type="scientific">Candidatus Methanophaga sp. ANME-1 ERB7</name>
    <dbReference type="NCBI Taxonomy" id="2759913"/>
    <lineage>
        <taxon>Archaea</taxon>
        <taxon>Methanobacteriati</taxon>
        <taxon>Methanobacteriota</taxon>
        <taxon>Stenosarchaea group</taxon>
        <taxon>Methanomicrobia</taxon>
        <taxon>Candidatus Methanophagales</taxon>
        <taxon>Candidatus Methanophagaceae</taxon>
        <taxon>Candidatus Methanophaga</taxon>
    </lineage>
</organism>
<gene>
    <name evidence="1" type="ORF">KHGGAAHM_00010</name>
</gene>
<name>A0A7G9Z4J9_9EURY</name>
<dbReference type="AlphaFoldDB" id="A0A7G9Z4J9"/>
<reference evidence="1" key="1">
    <citation type="submission" date="2020-06" db="EMBL/GenBank/DDBJ databases">
        <title>Unique genomic features of the anaerobic methanotrophic archaea.</title>
        <authorList>
            <person name="Chadwick G.L."/>
            <person name="Skennerton C.T."/>
            <person name="Laso-Perez R."/>
            <person name="Leu A.O."/>
            <person name="Speth D.R."/>
            <person name="Yu H."/>
            <person name="Morgan-Lang C."/>
            <person name="Hatzenpichler R."/>
            <person name="Goudeau D."/>
            <person name="Malmstrom R."/>
            <person name="Brazelton W.J."/>
            <person name="Woyke T."/>
            <person name="Hallam S.J."/>
            <person name="Tyson G.W."/>
            <person name="Wegener G."/>
            <person name="Boetius A."/>
            <person name="Orphan V."/>
        </authorList>
    </citation>
    <scope>NUCLEOTIDE SEQUENCE</scope>
</reference>
<evidence type="ECO:0000313" key="1">
    <source>
        <dbReference type="EMBL" id="QNO55183.1"/>
    </source>
</evidence>
<dbReference type="EMBL" id="MT631605">
    <property type="protein sequence ID" value="QNO55183.1"/>
    <property type="molecule type" value="Genomic_DNA"/>
</dbReference>
<accession>A0A7G9Z4J9</accession>